<name>Q9DW80_RCMVM</name>
<evidence type="ECO:0000256" key="1">
    <source>
        <dbReference type="SAM" id="Phobius"/>
    </source>
</evidence>
<evidence type="ECO:0000313" key="3">
    <source>
        <dbReference type="Proteomes" id="UP000008288"/>
    </source>
</evidence>
<reference evidence="2 3" key="1">
    <citation type="journal article" date="1996" name="J. Gen. Virol.">
        <title>Cloning and sequence analysis of the genes encoding DNA polymerase, glycoprotein B, ICP18.5 and major DNA-binding protein of rat cytomegalovirus.</title>
        <authorList>
            <person name="Beuken E."/>
            <person name="Slobbe R."/>
            <person name="Bruggeman C.A."/>
            <person name="Vink C."/>
        </authorList>
    </citation>
    <scope>NUCLEOTIDE SEQUENCE [LARGE SCALE GENOMIC DNA]</scope>
    <source>
        <strain evidence="2 3">Maastricht</strain>
    </source>
</reference>
<dbReference type="GeneID" id="940429"/>
<keyword evidence="1" id="KW-0472">Membrane</keyword>
<reference evidence="2 3" key="8">
    <citation type="journal article" date="2000" name="J. Virol.">
        <title>The r144 major histocompatibility complex class I-like gene of rat cytomegalovirus is dispensable for both acute and long-term infection in the immunocompromised host.</title>
        <authorList>
            <person name="Beisser P.S."/>
            <person name="Kloover J.S."/>
            <person name="Grauls G.E."/>
            <person name="Blok M.J."/>
            <person name="Bruggeman C.A."/>
            <person name="Vink C."/>
        </authorList>
    </citation>
    <scope>NUCLEOTIDE SEQUENCE [LARGE SCALE GENOMIC DNA]</scope>
    <source>
        <strain evidence="2 3">Maastricht</strain>
    </source>
</reference>
<protein>
    <submittedName>
        <fullName evidence="2">Pr119.1</fullName>
    </submittedName>
</protein>
<proteinExistence type="predicted"/>
<reference evidence="2 3" key="2">
    <citation type="journal article" date="1996" name="J. Virol.">
        <title>Structure of the rat cytomegalovirus genome termini.</title>
        <authorList>
            <person name="Vink C."/>
            <person name="Beuken E."/>
            <person name="Bruggeman C.A."/>
        </authorList>
    </citation>
    <scope>NUCLEOTIDE SEQUENCE [LARGE SCALE GENOMIC DNA]</scope>
    <source>
        <strain evidence="2 3">Maastricht</strain>
    </source>
</reference>
<accession>Q9DW80</accession>
<keyword evidence="3" id="KW-1185">Reference proteome</keyword>
<dbReference type="KEGG" id="vg:940429"/>
<reference evidence="2 3" key="10">
    <citation type="journal article" date="2000" name="Virus Res.">
        <title>Rat cytomegalovirus R89 is a highly conserved gene which expresses a spliced transcript.</title>
        <authorList>
            <person name="Gruijthuijsen Y.K."/>
            <person name="Beuken E."/>
            <person name="Bruggeman C.A."/>
            <person name="Vink C."/>
        </authorList>
    </citation>
    <scope>NUCLEOTIDE SEQUENCE [LARGE SCALE GENOMIC DNA]</scope>
    <source>
        <strain evidence="2 3">Maastricht</strain>
    </source>
</reference>
<gene>
    <name evidence="2" type="primary">r119.1</name>
</gene>
<reference evidence="2 3" key="6">
    <citation type="journal article" date="1999" name="J. Gen. Virol.">
        <title>The rat cytomegalovirus R32 gene encodes a virion-associated protein that elicits a strong humoral immune response in infected rats.</title>
        <authorList>
            <person name="Beuken E."/>
            <person name="Grauls G."/>
            <person name="Bruggeman C.A."/>
            <person name="Vink C."/>
        </authorList>
    </citation>
    <scope>NUCLEOTIDE SEQUENCE [LARGE SCALE GENOMIC DNA]</scope>
    <source>
        <strain evidence="2 3">Maastricht</strain>
    </source>
</reference>
<reference evidence="2 3" key="3">
    <citation type="journal article" date="1997" name="J. Gen. Virol.">
        <title>Cloning and functional characterization of the origin of lytic-phase DNA replication of rat cytomegalovirus.</title>
        <authorList>
            <person name="Vink C."/>
            <person name="Beuken E."/>
            <person name="Bruggeman C.A."/>
        </authorList>
    </citation>
    <scope>NUCLEOTIDE SEQUENCE [LARGE SCALE GENOMIC DNA]</scope>
    <source>
        <strain evidence="2 3">Maastricht</strain>
    </source>
</reference>
<reference evidence="2 3" key="5">
    <citation type="journal article" date="1998" name="Virology">
        <title>The Maastricht strain and England strain of rat cytomegalovirus represent different betaherpesvirus species rather than strains.</title>
        <authorList>
            <person name="Beisser P.S."/>
            <person name="Kaptein S.J."/>
            <person name="Beuken E."/>
            <person name="Bruggeman C.A."/>
            <person name="Vink C."/>
        </authorList>
    </citation>
    <scope>NUCLEOTIDE SEQUENCE [LARGE SCALE GENOMIC DNA]</scope>
    <source>
        <strain evidence="2 3">Maastricht</strain>
    </source>
</reference>
<organism evidence="2 3">
    <name type="scientific">Rat cytomegalovirus (strain Maastricht)</name>
    <dbReference type="NCBI Taxonomy" id="79700"/>
    <lineage>
        <taxon>Viruses</taxon>
        <taxon>Duplodnaviria</taxon>
        <taxon>Heunggongvirae</taxon>
        <taxon>Peploviricota</taxon>
        <taxon>Herviviricetes</taxon>
        <taxon>Herpesvirales</taxon>
        <taxon>Orthoherpesviridae</taxon>
        <taxon>Betaherpesvirinae</taxon>
        <taxon>Muromegalovirus</taxon>
        <taxon>Muromegalovirus muridbeta2</taxon>
        <taxon>Murid betaherpesvirus 2</taxon>
    </lineage>
</organism>
<evidence type="ECO:0000313" key="2">
    <source>
        <dbReference type="EMBL" id="AAF99210.1"/>
    </source>
</evidence>
<sequence length="243" mass="27931">MSIYRLSLVLCVFCISGTESTLHCNITLQYTYYEYILNATCETRCLFPLLGILTFRDLQVTPRELVDSNAWMGRASLTVTGSFWGEYLDCRLPGHLLICVTLIAVNRTIVCHCTGQNNIWPPFSGPFLNETNDDNYEDNYDRLVTIDSEQEKSGISDAHINFSTAFQDQLENAPENLYMLNVTEIVPRTHHITKTTCIIILTIICVVMYYLSKNGTLLHHRDRYLHRSKKKKYTPPYVAIKDI</sequence>
<reference evidence="2 3" key="7">
    <citation type="journal article" date="1999" name="J. Virol.">
        <title>Deletion of the R78 G protein-coupled receptor gene from rat cytomegalovirus results in an attenuated, syncytium-inducing mutant strain.</title>
        <authorList>
            <person name="Beisser P.S."/>
            <person name="Grauls G."/>
            <person name="Bruggeman C.A."/>
            <person name="Vink C."/>
        </authorList>
    </citation>
    <scope>NUCLEOTIDE SEQUENCE [LARGE SCALE GENOMIC DNA]</scope>
    <source>
        <strain evidence="2 3">Maastricht</strain>
    </source>
</reference>
<reference evidence="2 3" key="4">
    <citation type="journal article" date="1998" name="J. Virol.">
        <title>The R33 G protein-coupled receptor gene of rat cytomegalovirus plays an essential role in the pathogenesis of viral infection.</title>
        <authorList>
            <person name="Beisser P.S."/>
            <person name="Vink C."/>
            <person name="Van Dam J.G."/>
            <person name="Grauls G."/>
            <person name="Vanherle S.J."/>
            <person name="Bruggeman C.A."/>
        </authorList>
    </citation>
    <scope>NUCLEOTIDE SEQUENCE [LARGE SCALE GENOMIC DNA]</scope>
    <source>
        <strain evidence="2 3">Maastricht</strain>
    </source>
</reference>
<dbReference type="Proteomes" id="UP000008288">
    <property type="component" value="Segment"/>
</dbReference>
<reference evidence="2 3" key="9">
    <citation type="journal article" date="2000" name="J. Virol.">
        <title>Complete DNA sequence of the rat cytomegalovirus genome.</title>
        <authorList>
            <person name="Vink C."/>
            <person name="Beuken E."/>
            <person name="Bruggeman C.A."/>
        </authorList>
    </citation>
    <scope>NUCLEOTIDE SEQUENCE [LARGE SCALE GENOMIC DNA]</scope>
    <source>
        <strain evidence="2 3">Maastricht</strain>
    </source>
</reference>
<keyword evidence="1" id="KW-0812">Transmembrane</keyword>
<dbReference type="OrthoDB" id="26770at10239"/>
<dbReference type="RefSeq" id="NP_064221.1">
    <property type="nucleotide sequence ID" value="NC_002512.2"/>
</dbReference>
<organismHost>
    <name type="scientific">Rattus</name>
    <name type="common">rats</name>
    <dbReference type="NCBI Taxonomy" id="10114"/>
</organismHost>
<dbReference type="EMBL" id="AF232689">
    <property type="protein sequence ID" value="AAF99210.1"/>
    <property type="molecule type" value="Genomic_DNA"/>
</dbReference>
<keyword evidence="1" id="KW-1133">Transmembrane helix</keyword>
<feature type="transmembrane region" description="Helical" evidence="1">
    <location>
        <begin position="192"/>
        <end position="211"/>
    </location>
</feature>